<keyword evidence="7 11" id="KW-0342">GTP-binding</keyword>
<comment type="caution">
    <text evidence="12">The sequence shown here is derived from an EMBL/GenBank/DDBJ whole genome shotgun (WGS) entry which is preliminary data.</text>
</comment>
<keyword evidence="6" id="KW-0692">RNA repair</keyword>
<dbReference type="GO" id="GO:0003909">
    <property type="term" value="F:DNA ligase activity"/>
    <property type="evidence" value="ECO:0007669"/>
    <property type="project" value="TreeGrafter"/>
</dbReference>
<dbReference type="GO" id="GO:0170057">
    <property type="term" value="F:RNA ligase (GTP) activity"/>
    <property type="evidence" value="ECO:0007669"/>
    <property type="project" value="UniProtKB-EC"/>
</dbReference>
<dbReference type="Proteomes" id="UP000019402">
    <property type="component" value="Unassembled WGS sequence"/>
</dbReference>
<dbReference type="InterPro" id="IPR001233">
    <property type="entry name" value="RtcB"/>
</dbReference>
<dbReference type="InterPro" id="IPR052915">
    <property type="entry name" value="RtcB-like"/>
</dbReference>
<evidence type="ECO:0000256" key="11">
    <source>
        <dbReference type="PIRSR" id="PIRSR601233-2"/>
    </source>
</evidence>
<evidence type="ECO:0000256" key="6">
    <source>
        <dbReference type="ARBA" id="ARBA00022800"/>
    </source>
</evidence>
<evidence type="ECO:0000256" key="5">
    <source>
        <dbReference type="ARBA" id="ARBA00022741"/>
    </source>
</evidence>
<evidence type="ECO:0000256" key="1">
    <source>
        <dbReference type="ARBA" id="ARBA00001936"/>
    </source>
</evidence>
<evidence type="ECO:0000256" key="3">
    <source>
        <dbReference type="ARBA" id="ARBA00022598"/>
    </source>
</evidence>
<comment type="cofactor">
    <cofactor evidence="1">
        <name>Mn(2+)</name>
        <dbReference type="ChEBI" id="CHEBI:29035"/>
    </cofactor>
</comment>
<evidence type="ECO:0000313" key="13">
    <source>
        <dbReference type="Proteomes" id="UP000019402"/>
    </source>
</evidence>
<evidence type="ECO:0000256" key="10">
    <source>
        <dbReference type="PIRSR" id="PIRSR601233-1"/>
    </source>
</evidence>
<dbReference type="Pfam" id="PF01139">
    <property type="entry name" value="RtcB"/>
    <property type="match status" value="1"/>
</dbReference>
<feature type="binding site" evidence="11">
    <location>
        <position position="173"/>
    </location>
    <ligand>
        <name>GMP</name>
        <dbReference type="ChEBI" id="CHEBI:58115"/>
    </ligand>
</feature>
<dbReference type="eggNOG" id="COG1690">
    <property type="taxonomic scope" value="Bacteria"/>
</dbReference>
<gene>
    <name evidence="12" type="ORF">JCM21142_3920</name>
</gene>
<dbReference type="OrthoDB" id="9802323at2"/>
<dbReference type="GO" id="GO:0005525">
    <property type="term" value="F:GTP binding"/>
    <property type="evidence" value="ECO:0007669"/>
    <property type="project" value="UniProtKB-KW"/>
</dbReference>
<dbReference type="InterPro" id="IPR036025">
    <property type="entry name" value="RtcB-like_sf"/>
</dbReference>
<evidence type="ECO:0000256" key="7">
    <source>
        <dbReference type="ARBA" id="ARBA00023134"/>
    </source>
</evidence>
<evidence type="ECO:0000256" key="9">
    <source>
        <dbReference type="ARBA" id="ARBA00047746"/>
    </source>
</evidence>
<proteinExistence type="predicted"/>
<keyword evidence="8" id="KW-0464">Manganese</keyword>
<dbReference type="GO" id="GO:0030145">
    <property type="term" value="F:manganese ion binding"/>
    <property type="evidence" value="ECO:0007669"/>
    <property type="project" value="TreeGrafter"/>
</dbReference>
<keyword evidence="4" id="KW-0479">Metal-binding</keyword>
<organism evidence="12 13">
    <name type="scientific">Saccharicrinis fermentans DSM 9555 = JCM 21142</name>
    <dbReference type="NCBI Taxonomy" id="869213"/>
    <lineage>
        <taxon>Bacteria</taxon>
        <taxon>Pseudomonadati</taxon>
        <taxon>Bacteroidota</taxon>
        <taxon>Bacteroidia</taxon>
        <taxon>Marinilabiliales</taxon>
        <taxon>Marinilabiliaceae</taxon>
        <taxon>Saccharicrinis</taxon>
    </lineage>
</organism>
<dbReference type="PANTHER" id="PTHR43749">
    <property type="entry name" value="RNA-SPLICING LIGASE RTCB"/>
    <property type="match status" value="1"/>
</dbReference>
<keyword evidence="5 11" id="KW-0547">Nucleotide-binding</keyword>
<feature type="binding site" evidence="11">
    <location>
        <position position="83"/>
    </location>
    <ligand>
        <name>GMP</name>
        <dbReference type="ChEBI" id="CHEBI:58115"/>
    </ligand>
</feature>
<evidence type="ECO:0000256" key="4">
    <source>
        <dbReference type="ARBA" id="ARBA00022723"/>
    </source>
</evidence>
<evidence type="ECO:0000256" key="8">
    <source>
        <dbReference type="ARBA" id="ARBA00023211"/>
    </source>
</evidence>
<dbReference type="GO" id="GO:0042245">
    <property type="term" value="P:RNA repair"/>
    <property type="evidence" value="ECO:0007669"/>
    <property type="project" value="UniProtKB-KW"/>
</dbReference>
<keyword evidence="3 12" id="KW-0436">Ligase</keyword>
<protein>
    <recommendedName>
        <fullName evidence="2">3'-phosphate/5'-hydroxy nucleic acid ligase</fullName>
        <ecNumber evidence="2">6.5.1.8</ecNumber>
    </recommendedName>
</protein>
<feature type="active site" description="GMP-histidine intermediate" evidence="10">
    <location>
        <position position="100"/>
    </location>
</feature>
<dbReference type="SUPFAM" id="SSF103365">
    <property type="entry name" value="Hypothetical protein PH1602"/>
    <property type="match status" value="1"/>
</dbReference>
<evidence type="ECO:0000256" key="2">
    <source>
        <dbReference type="ARBA" id="ARBA00012726"/>
    </source>
</evidence>
<dbReference type="EMBL" id="BAMD01000007">
    <property type="protein sequence ID" value="GAF02291.1"/>
    <property type="molecule type" value="Genomic_DNA"/>
</dbReference>
<dbReference type="Gene3D" id="3.90.1860.10">
    <property type="entry name" value="tRNA-splicing ligase RtcB"/>
    <property type="match status" value="1"/>
</dbReference>
<sequence length="174" mass="19500">MEEMNYCVNFAFANRCLMMERVQHAVQFVMKGEVQFDELMNIALNYAVWENYFGENVLVHRKGATIARLGELGIIPGSQGTKSYIVEGLGNPESFESCSHGAGRVMGRKQAQRELDLNTEIKRLDDKGIIHGIRHNKDLDEAAGAYKDIDTVMANQQDLVKIKVELEPLAVVKG</sequence>
<dbReference type="GO" id="GO:0006396">
    <property type="term" value="P:RNA processing"/>
    <property type="evidence" value="ECO:0007669"/>
    <property type="project" value="InterPro"/>
</dbReference>
<evidence type="ECO:0000313" key="12">
    <source>
        <dbReference type="EMBL" id="GAF02291.1"/>
    </source>
</evidence>
<comment type="catalytic activity">
    <reaction evidence="9">
        <text>a 3'-end 3'-phospho-ribonucleotide-RNA + a 5'-end dephospho-ribonucleoside-RNA + GTP = a ribonucleotidyl-ribonucleotide-RNA + GMP + diphosphate</text>
        <dbReference type="Rhea" id="RHEA:68076"/>
        <dbReference type="Rhea" id="RHEA-COMP:10463"/>
        <dbReference type="Rhea" id="RHEA-COMP:13936"/>
        <dbReference type="Rhea" id="RHEA-COMP:17355"/>
        <dbReference type="ChEBI" id="CHEBI:33019"/>
        <dbReference type="ChEBI" id="CHEBI:37565"/>
        <dbReference type="ChEBI" id="CHEBI:58115"/>
        <dbReference type="ChEBI" id="CHEBI:83062"/>
        <dbReference type="ChEBI" id="CHEBI:138284"/>
        <dbReference type="ChEBI" id="CHEBI:173118"/>
        <dbReference type="EC" id="6.5.1.8"/>
    </reaction>
</comment>
<dbReference type="GO" id="GO:0006281">
    <property type="term" value="P:DNA repair"/>
    <property type="evidence" value="ECO:0007669"/>
    <property type="project" value="TreeGrafter"/>
</dbReference>
<dbReference type="EC" id="6.5.1.8" evidence="2"/>
<name>W7YCW2_9BACT</name>
<keyword evidence="13" id="KW-1185">Reference proteome</keyword>
<accession>W7YCW2</accession>
<dbReference type="AlphaFoldDB" id="W7YCW2"/>
<reference evidence="12 13" key="1">
    <citation type="journal article" date="2014" name="Genome Announc.">
        <title>Draft Genome Sequence of Cytophaga fermentans JCM 21142T, a Facultative Anaerobe Isolated from Marine Mud.</title>
        <authorList>
            <person name="Starns D."/>
            <person name="Oshima K."/>
            <person name="Suda W."/>
            <person name="Iino T."/>
            <person name="Yuki M."/>
            <person name="Inoue J."/>
            <person name="Kitamura K."/>
            <person name="Iida T."/>
            <person name="Darby A."/>
            <person name="Hattori M."/>
            <person name="Ohkuma M."/>
        </authorList>
    </citation>
    <scope>NUCLEOTIDE SEQUENCE [LARGE SCALE GENOMIC DNA]</scope>
    <source>
        <strain evidence="12 13">JCM 21142</strain>
    </source>
</reference>
<feature type="binding site" evidence="11">
    <location>
        <begin position="100"/>
        <end position="103"/>
    </location>
    <ligand>
        <name>GMP</name>
        <dbReference type="ChEBI" id="CHEBI:58115"/>
    </ligand>
</feature>
<dbReference type="PANTHER" id="PTHR43749:SF2">
    <property type="entry name" value="RNA-SPLICING LIGASE RTCB"/>
    <property type="match status" value="1"/>
</dbReference>